<dbReference type="InterPro" id="IPR003425">
    <property type="entry name" value="CCB3/YggT"/>
</dbReference>
<keyword evidence="1" id="KW-0812">Transmembrane</keyword>
<keyword evidence="3" id="KW-1185">Reference proteome</keyword>
<evidence type="ECO:0000313" key="2">
    <source>
        <dbReference type="EMBL" id="MBC2396614.1"/>
    </source>
</evidence>
<evidence type="ECO:0000256" key="1">
    <source>
        <dbReference type="SAM" id="Phobius"/>
    </source>
</evidence>
<gene>
    <name evidence="2" type="ORF">HGG79_02315</name>
</gene>
<name>A0A923E8Y3_CLOTT</name>
<dbReference type="EMBL" id="JAAZWO010000002">
    <property type="protein sequence ID" value="MBC2396614.1"/>
    <property type="molecule type" value="Genomic_DNA"/>
</dbReference>
<feature type="transmembrane region" description="Helical" evidence="1">
    <location>
        <begin position="59"/>
        <end position="79"/>
    </location>
</feature>
<accession>A0A923E8Y3</accession>
<feature type="transmembrane region" description="Helical" evidence="1">
    <location>
        <begin position="12"/>
        <end position="31"/>
    </location>
</feature>
<dbReference type="RefSeq" id="WP_035144930.1">
    <property type="nucleotide sequence ID" value="NZ_JAAZWO010000002.1"/>
</dbReference>
<reference evidence="2 3" key="1">
    <citation type="submission" date="2020-04" db="EMBL/GenBank/DDBJ databases">
        <title>Genomic insights into acetone-butanol-ethanol (ABE) fermentation by sequencing solventogenic clostridia strains.</title>
        <authorList>
            <person name="Brown S."/>
        </authorList>
    </citation>
    <scope>NUCLEOTIDE SEQUENCE [LARGE SCALE GENOMIC DNA]</scope>
    <source>
        <strain evidence="2 3">DJ011</strain>
    </source>
</reference>
<dbReference type="AlphaFoldDB" id="A0A923E8Y3"/>
<protein>
    <submittedName>
        <fullName evidence="2">YggT family protein</fullName>
    </submittedName>
</protein>
<keyword evidence="1" id="KW-0472">Membrane</keyword>
<dbReference type="Pfam" id="PF02325">
    <property type="entry name" value="CCB3_YggT"/>
    <property type="match status" value="1"/>
</dbReference>
<dbReference type="GO" id="GO:0016020">
    <property type="term" value="C:membrane"/>
    <property type="evidence" value="ECO:0007669"/>
    <property type="project" value="InterPro"/>
</dbReference>
<dbReference type="Proteomes" id="UP000563151">
    <property type="component" value="Unassembled WGS sequence"/>
</dbReference>
<proteinExistence type="predicted"/>
<sequence>MNYTLYRIIYTLFNVVEWAILIDVILSFIPLGRGNGFTQLIHTITEPLLAPGRKIQEKLIPGLMIDFSPVIALLILHLLRRILFTLIL</sequence>
<keyword evidence="1" id="KW-1133">Transmembrane helix</keyword>
<evidence type="ECO:0000313" key="3">
    <source>
        <dbReference type="Proteomes" id="UP000563151"/>
    </source>
</evidence>
<organism evidence="2 3">
    <name type="scientific">Clostridium tetanomorphum</name>
    <dbReference type="NCBI Taxonomy" id="1553"/>
    <lineage>
        <taxon>Bacteria</taxon>
        <taxon>Bacillati</taxon>
        <taxon>Bacillota</taxon>
        <taxon>Clostridia</taxon>
        <taxon>Eubacteriales</taxon>
        <taxon>Clostridiaceae</taxon>
        <taxon>Clostridium</taxon>
    </lineage>
</organism>
<comment type="caution">
    <text evidence="2">The sequence shown here is derived from an EMBL/GenBank/DDBJ whole genome shotgun (WGS) entry which is preliminary data.</text>
</comment>